<protein>
    <submittedName>
        <fullName evidence="2">Alpha/beta-hydrolase</fullName>
    </submittedName>
</protein>
<dbReference type="GO" id="GO:0016787">
    <property type="term" value="F:hydrolase activity"/>
    <property type="evidence" value="ECO:0007669"/>
    <property type="project" value="UniProtKB-KW"/>
</dbReference>
<dbReference type="Proteomes" id="UP000249402">
    <property type="component" value="Unassembled WGS sequence"/>
</dbReference>
<dbReference type="InterPro" id="IPR029058">
    <property type="entry name" value="AB_hydrolase_fold"/>
</dbReference>
<dbReference type="STRING" id="1448316.A0A395GKU6"/>
<evidence type="ECO:0000313" key="2">
    <source>
        <dbReference type="EMBL" id="RAK95952.1"/>
    </source>
</evidence>
<dbReference type="PANTHER" id="PTHR37017:SF3">
    <property type="entry name" value="AB HYDROLASE-1 DOMAIN-CONTAINING PROTEIN"/>
    <property type="match status" value="1"/>
</dbReference>
<dbReference type="RefSeq" id="XP_025570280.1">
    <property type="nucleotide sequence ID" value="XM_025716291.1"/>
</dbReference>
<dbReference type="Pfam" id="PF12697">
    <property type="entry name" value="Abhydrolase_6"/>
    <property type="match status" value="1"/>
</dbReference>
<dbReference type="OrthoDB" id="1263307at2759"/>
<gene>
    <name evidence="2" type="ORF">BO80DRAFT_367540</name>
</gene>
<dbReference type="AlphaFoldDB" id="A0A395GKU6"/>
<name>A0A395GKU6_9EURO</name>
<dbReference type="Gene3D" id="3.40.50.1820">
    <property type="entry name" value="alpha/beta hydrolase"/>
    <property type="match status" value="1"/>
</dbReference>
<feature type="domain" description="AB hydrolase-1" evidence="1">
    <location>
        <begin position="5"/>
        <end position="229"/>
    </location>
</feature>
<keyword evidence="3" id="KW-1185">Reference proteome</keyword>
<accession>A0A395GKU6</accession>
<dbReference type="PANTHER" id="PTHR37017">
    <property type="entry name" value="AB HYDROLASE-1 DOMAIN-CONTAINING PROTEIN-RELATED"/>
    <property type="match status" value="1"/>
</dbReference>
<evidence type="ECO:0000313" key="3">
    <source>
        <dbReference type="Proteomes" id="UP000249402"/>
    </source>
</evidence>
<dbReference type="InterPro" id="IPR052897">
    <property type="entry name" value="Sec-Metab_Biosynth_Hydrolase"/>
</dbReference>
<reference evidence="2 3" key="1">
    <citation type="submission" date="2018-02" db="EMBL/GenBank/DDBJ databases">
        <title>The genomes of Aspergillus section Nigri reveals drivers in fungal speciation.</title>
        <authorList>
            <consortium name="DOE Joint Genome Institute"/>
            <person name="Vesth T.C."/>
            <person name="Nybo J."/>
            <person name="Theobald S."/>
            <person name="Brandl J."/>
            <person name="Frisvad J.C."/>
            <person name="Nielsen K.F."/>
            <person name="Lyhne E.K."/>
            <person name="Kogle M.E."/>
            <person name="Kuo A."/>
            <person name="Riley R."/>
            <person name="Clum A."/>
            <person name="Nolan M."/>
            <person name="Lipzen A."/>
            <person name="Salamov A."/>
            <person name="Henrissat B."/>
            <person name="Wiebenga A."/>
            <person name="De vries R.P."/>
            <person name="Grigoriev I.V."/>
            <person name="Mortensen U.H."/>
            <person name="Andersen M.R."/>
            <person name="Baker S.E."/>
        </authorList>
    </citation>
    <scope>NUCLEOTIDE SEQUENCE [LARGE SCALE GENOMIC DNA]</scope>
    <source>
        <strain evidence="2 3">CBS 121593</strain>
    </source>
</reference>
<dbReference type="EMBL" id="KZ824482">
    <property type="protein sequence ID" value="RAK95952.1"/>
    <property type="molecule type" value="Genomic_DNA"/>
</dbReference>
<dbReference type="InterPro" id="IPR000073">
    <property type="entry name" value="AB_hydrolase_1"/>
</dbReference>
<dbReference type="GeneID" id="37221156"/>
<proteinExistence type="predicted"/>
<dbReference type="SUPFAM" id="SSF53474">
    <property type="entry name" value="alpha/beta-Hydrolases"/>
    <property type="match status" value="1"/>
</dbReference>
<organism evidence="2 3">
    <name type="scientific">Aspergillus ibericus CBS 121593</name>
    <dbReference type="NCBI Taxonomy" id="1448316"/>
    <lineage>
        <taxon>Eukaryota</taxon>
        <taxon>Fungi</taxon>
        <taxon>Dikarya</taxon>
        <taxon>Ascomycota</taxon>
        <taxon>Pezizomycotina</taxon>
        <taxon>Eurotiomycetes</taxon>
        <taxon>Eurotiomycetidae</taxon>
        <taxon>Eurotiales</taxon>
        <taxon>Aspergillaceae</taxon>
        <taxon>Aspergillus</taxon>
        <taxon>Aspergillus subgen. Circumdati</taxon>
    </lineage>
</organism>
<dbReference type="VEuPathDB" id="FungiDB:BO80DRAFT_367540"/>
<sequence>MAPTILIVPGFWEGTQVFQPLISLLESASLKTAIAPLRSTGTTSPGNPTMADDIAAVRAVLAAHVSEQNEEVILVLHSAGGFIGSAALEGLSRTARQQQGLAGGVVKIVFVSGAVFPEGFEHQPLPFAVVQDGGSYPANPEVLLFDDVAEPEKAKWLAELRPQPAEGWDGVVSYAGWKEVPSVYLVCEGDRALPVPLQEQLAGLAGSRIERCSAGHMPQVSQPERVAEVILAEI</sequence>
<keyword evidence="2" id="KW-0378">Hydrolase</keyword>
<evidence type="ECO:0000259" key="1">
    <source>
        <dbReference type="Pfam" id="PF12697"/>
    </source>
</evidence>